<evidence type="ECO:0000313" key="9">
    <source>
        <dbReference type="EMBL" id="QJD87939.1"/>
    </source>
</evidence>
<evidence type="ECO:0000256" key="3">
    <source>
        <dbReference type="ARBA" id="ARBA00022729"/>
    </source>
</evidence>
<keyword evidence="5" id="KW-1015">Disulfide bond</keyword>
<keyword evidence="4 7" id="KW-0378">Hydrolase</keyword>
<feature type="domain" description="LamG-like jellyroll fold" evidence="8">
    <location>
        <begin position="95"/>
        <end position="244"/>
    </location>
</feature>
<dbReference type="SMART" id="SM00560">
    <property type="entry name" value="LamGL"/>
    <property type="match status" value="1"/>
</dbReference>
<name>A0A7Z2VRN7_9BACL</name>
<sequence>MVPVKAEYRRKQVLYTDQGEHSLIASWSFDEGQGNKAWDIVSGKEDNITFALAKGRFQPPQHPVWRPGLSGTALSFDGYSTYIRRWSGEVGKPTDALSIAAWIAPRTYDIDHDHRLCPIVNQHNRDLRQGYVFGLYKHGSWSLQLGLGNEWVEVWCHDRPIPKNRWSFVAAVYDKGNGTLKLFLNGVEAASLTHPGAASISPCEADLLVGRHNEEAMLDGPFVKNHFDGLMDEVRIYSRSLRGEEVLHLYREALELHGGLIPEIPSEHLTISRELFSRDRHRPQFHLSPPGHWMNEPHAPIYYNGRYHLFYQSNPRGPFWQSIHWGHWVSDDLVHWRDLPPALAPEPGIDSDGIWSGSAALDENGVPALFYTAGNFNLNPDQCVALARSTFVEDGDPDLVRWVKRQTPLAVQPQGVEALPGMFRDPFVWKEDGRWIMLVGGGLIERGGTAFVYVSENMEDWIYKGTFCVSDFAKYPHLGTGWELPVLLPLKQGGRNTGKHVFLISPWGTGAKMIVHYWIGTYDAANLRFIPDDDEPRPIDVGDIHFTGPSGMVDPITGRSLLFTIAQGERTSELEYDSGWAHSAGMPVSLHLRNDGRLGVEPIREVEQLRDRLLLQLSDVSMDEANRRLQDIHGDLLEIDIVFQVGSANRYGVSVRRSPEGEEEIELFYDRLRERLGVDRNHSTLDSRERPNGIQEGSLELRGEPLHMRIFVDRSLIETYANGLKSLTTRTYPSRTDADGIRLFADAELRIESLRIWSMLPIFQP</sequence>
<dbReference type="InterPro" id="IPR006558">
    <property type="entry name" value="LamG-like"/>
</dbReference>
<gene>
    <name evidence="9" type="ORF">HH215_01925</name>
</gene>
<dbReference type="CDD" id="cd08996">
    <property type="entry name" value="GH32_FFase"/>
    <property type="match status" value="1"/>
</dbReference>
<dbReference type="GO" id="GO:0005975">
    <property type="term" value="P:carbohydrate metabolic process"/>
    <property type="evidence" value="ECO:0007669"/>
    <property type="project" value="InterPro"/>
</dbReference>
<organism evidence="9 10">
    <name type="scientific">Cohnella herbarum</name>
    <dbReference type="NCBI Taxonomy" id="2728023"/>
    <lineage>
        <taxon>Bacteria</taxon>
        <taxon>Bacillati</taxon>
        <taxon>Bacillota</taxon>
        <taxon>Bacilli</taxon>
        <taxon>Bacillales</taxon>
        <taxon>Paenibacillaceae</taxon>
        <taxon>Cohnella</taxon>
    </lineage>
</organism>
<dbReference type="InterPro" id="IPR023296">
    <property type="entry name" value="Glyco_hydro_beta-prop_sf"/>
</dbReference>
<dbReference type="EMBL" id="CP051680">
    <property type="protein sequence ID" value="QJD87939.1"/>
    <property type="molecule type" value="Genomic_DNA"/>
</dbReference>
<dbReference type="InterPro" id="IPR013320">
    <property type="entry name" value="ConA-like_dom_sf"/>
</dbReference>
<dbReference type="EC" id="3.2.1.26" evidence="2"/>
<dbReference type="AlphaFoldDB" id="A0A7Z2VRN7"/>
<dbReference type="Pfam" id="PF13385">
    <property type="entry name" value="Laminin_G_3"/>
    <property type="match status" value="1"/>
</dbReference>
<evidence type="ECO:0000256" key="7">
    <source>
        <dbReference type="RuleBase" id="RU362110"/>
    </source>
</evidence>
<dbReference type="InterPro" id="IPR001362">
    <property type="entry name" value="Glyco_hydro_32"/>
</dbReference>
<dbReference type="GO" id="GO:0004564">
    <property type="term" value="F:beta-fructofuranosidase activity"/>
    <property type="evidence" value="ECO:0007669"/>
    <property type="project" value="UniProtKB-EC"/>
</dbReference>
<evidence type="ECO:0000256" key="4">
    <source>
        <dbReference type="ARBA" id="ARBA00022801"/>
    </source>
</evidence>
<evidence type="ECO:0000256" key="6">
    <source>
        <dbReference type="ARBA" id="ARBA00023295"/>
    </source>
</evidence>
<dbReference type="Proteomes" id="UP000502248">
    <property type="component" value="Chromosome"/>
</dbReference>
<dbReference type="Gene3D" id="2.60.120.200">
    <property type="match status" value="1"/>
</dbReference>
<dbReference type="Gene3D" id="2.60.120.560">
    <property type="entry name" value="Exo-inulinase, domain 1"/>
    <property type="match status" value="1"/>
</dbReference>
<protein>
    <recommendedName>
        <fullName evidence="2">beta-fructofuranosidase</fullName>
        <ecNumber evidence="2">3.2.1.26</ecNumber>
    </recommendedName>
</protein>
<dbReference type="SUPFAM" id="SSF75005">
    <property type="entry name" value="Arabinanase/levansucrase/invertase"/>
    <property type="match status" value="1"/>
</dbReference>
<comment type="similarity">
    <text evidence="1 7">Belongs to the glycosyl hydrolase 32 family.</text>
</comment>
<dbReference type="SUPFAM" id="SSF49899">
    <property type="entry name" value="Concanavalin A-like lectins/glucanases"/>
    <property type="match status" value="2"/>
</dbReference>
<reference evidence="9 10" key="1">
    <citation type="submission" date="2020-04" db="EMBL/GenBank/DDBJ databases">
        <title>Genome sequencing of novel species.</title>
        <authorList>
            <person name="Heo J."/>
            <person name="Kim S.-J."/>
            <person name="Kim J.-S."/>
            <person name="Hong S.-B."/>
            <person name="Kwon S.-W."/>
        </authorList>
    </citation>
    <scope>NUCLEOTIDE SEQUENCE [LARGE SCALE GENOMIC DNA]</scope>
    <source>
        <strain evidence="9 10">MFER-1</strain>
    </source>
</reference>
<proteinExistence type="inferred from homology"/>
<evidence type="ECO:0000259" key="8">
    <source>
        <dbReference type="SMART" id="SM00560"/>
    </source>
</evidence>
<accession>A0A7Z2VRN7</accession>
<dbReference type="PANTHER" id="PTHR43101">
    <property type="entry name" value="BETA-FRUCTOSIDASE"/>
    <property type="match status" value="1"/>
</dbReference>
<keyword evidence="6 7" id="KW-0326">Glycosidase</keyword>
<dbReference type="KEGG" id="cheb:HH215_01925"/>
<dbReference type="InterPro" id="IPR051214">
    <property type="entry name" value="GH32_Enzymes"/>
</dbReference>
<dbReference type="Pfam" id="PF00251">
    <property type="entry name" value="Glyco_hydro_32N"/>
    <property type="match status" value="1"/>
</dbReference>
<evidence type="ECO:0000256" key="2">
    <source>
        <dbReference type="ARBA" id="ARBA00012758"/>
    </source>
</evidence>
<dbReference type="PANTHER" id="PTHR43101:SF1">
    <property type="entry name" value="BETA-FRUCTOSIDASE"/>
    <property type="match status" value="1"/>
</dbReference>
<keyword evidence="10" id="KW-1185">Reference proteome</keyword>
<evidence type="ECO:0000256" key="5">
    <source>
        <dbReference type="ARBA" id="ARBA00023157"/>
    </source>
</evidence>
<dbReference type="Pfam" id="PF08244">
    <property type="entry name" value="Glyco_hydro_32C"/>
    <property type="match status" value="1"/>
</dbReference>
<evidence type="ECO:0000256" key="1">
    <source>
        <dbReference type="ARBA" id="ARBA00009902"/>
    </source>
</evidence>
<dbReference type="SMART" id="SM00640">
    <property type="entry name" value="Glyco_32"/>
    <property type="match status" value="1"/>
</dbReference>
<dbReference type="Gene3D" id="2.115.10.20">
    <property type="entry name" value="Glycosyl hydrolase domain, family 43"/>
    <property type="match status" value="1"/>
</dbReference>
<dbReference type="InterPro" id="IPR013148">
    <property type="entry name" value="Glyco_hydro_32_N"/>
</dbReference>
<keyword evidence="3" id="KW-0732">Signal</keyword>
<dbReference type="InterPro" id="IPR013189">
    <property type="entry name" value="Glyco_hydro_32_C"/>
</dbReference>
<evidence type="ECO:0000313" key="10">
    <source>
        <dbReference type="Proteomes" id="UP000502248"/>
    </source>
</evidence>